<protein>
    <recommendedName>
        <fullName evidence="5">PDZ domain-containing protein</fullName>
    </recommendedName>
</protein>
<reference evidence="6" key="1">
    <citation type="submission" date="2023-09" db="UniProtKB">
        <authorList>
            <consortium name="Ensembl"/>
        </authorList>
    </citation>
    <scope>IDENTIFICATION</scope>
</reference>
<dbReference type="GO" id="GO:0072659">
    <property type="term" value="P:protein localization to plasma membrane"/>
    <property type="evidence" value="ECO:0007669"/>
    <property type="project" value="TreeGrafter"/>
</dbReference>
<dbReference type="Gene3D" id="2.30.42.10">
    <property type="match status" value="1"/>
</dbReference>
<dbReference type="GO" id="GO:0016324">
    <property type="term" value="C:apical plasma membrane"/>
    <property type="evidence" value="ECO:0007669"/>
    <property type="project" value="TreeGrafter"/>
</dbReference>
<feature type="compositionally biased region" description="Basic residues" evidence="4">
    <location>
        <begin position="1"/>
        <end position="10"/>
    </location>
</feature>
<dbReference type="InterPro" id="IPR041489">
    <property type="entry name" value="PDZ_6"/>
</dbReference>
<dbReference type="InterPro" id="IPR001478">
    <property type="entry name" value="PDZ"/>
</dbReference>
<evidence type="ECO:0000256" key="1">
    <source>
        <dbReference type="ARBA" id="ARBA00004236"/>
    </source>
</evidence>
<feature type="region of interest" description="Disordered" evidence="4">
    <location>
        <begin position="1"/>
        <end position="59"/>
    </location>
</feature>
<dbReference type="SUPFAM" id="SSF50156">
    <property type="entry name" value="PDZ domain-like"/>
    <property type="match status" value="1"/>
</dbReference>
<keyword evidence="2" id="KW-0472">Membrane</keyword>
<dbReference type="PROSITE" id="PS50106">
    <property type="entry name" value="PDZ"/>
    <property type="match status" value="1"/>
</dbReference>
<dbReference type="GO" id="GO:0043495">
    <property type="term" value="F:protein-membrane adaptor activity"/>
    <property type="evidence" value="ECO:0007669"/>
    <property type="project" value="TreeGrafter"/>
</dbReference>
<evidence type="ECO:0000256" key="2">
    <source>
        <dbReference type="ARBA" id="ARBA00022475"/>
    </source>
</evidence>
<dbReference type="Pfam" id="PF17820">
    <property type="entry name" value="PDZ_6"/>
    <property type="match status" value="1"/>
</dbReference>
<evidence type="ECO:0000313" key="6">
    <source>
        <dbReference type="Ensembl" id="ENSSPAP00000000014.1"/>
    </source>
</evidence>
<dbReference type="STRING" id="144197.ENSSPAP00000000014"/>
<comment type="subcellular location">
    <subcellularLocation>
        <location evidence="1">Cell membrane</location>
    </subcellularLocation>
</comment>
<dbReference type="PANTHER" id="PTHR14191:SF27">
    <property type="entry name" value="MICROTUBULE ASSOCIATED SERINE_THREONINE KINASE FAMILY MEMBER 4"/>
    <property type="match status" value="1"/>
</dbReference>
<dbReference type="AlphaFoldDB" id="A0A3B4YZW2"/>
<organism evidence="6">
    <name type="scientific">Stegastes partitus</name>
    <name type="common">bicolor damselfish</name>
    <dbReference type="NCBI Taxonomy" id="144197"/>
    <lineage>
        <taxon>Eukaryota</taxon>
        <taxon>Metazoa</taxon>
        <taxon>Chordata</taxon>
        <taxon>Craniata</taxon>
        <taxon>Vertebrata</taxon>
        <taxon>Euteleostomi</taxon>
        <taxon>Actinopterygii</taxon>
        <taxon>Neopterygii</taxon>
        <taxon>Teleostei</taxon>
        <taxon>Neoteleostei</taxon>
        <taxon>Acanthomorphata</taxon>
        <taxon>Ovalentaria</taxon>
        <taxon>Pomacentridae</taxon>
        <taxon>Stegastes</taxon>
    </lineage>
</organism>
<keyword evidence="3" id="KW-0677">Repeat</keyword>
<proteinExistence type="predicted"/>
<sequence>MVSNLRRIRLRSNSTGTRPSFRRGASRRIAHQLETPEKPRSPSGKVPKSASCVEDGSPAHEAGLRAGDLITHVNGESVQGLVHTEVVELLLKSLKLLLSSHVKYNLVTKLEADELERNLSFEKSEMWIV</sequence>
<accession>A0A3B4YZW2</accession>
<evidence type="ECO:0000256" key="4">
    <source>
        <dbReference type="SAM" id="MobiDB-lite"/>
    </source>
</evidence>
<evidence type="ECO:0000256" key="3">
    <source>
        <dbReference type="ARBA" id="ARBA00022737"/>
    </source>
</evidence>
<dbReference type="InterPro" id="IPR036034">
    <property type="entry name" value="PDZ_sf"/>
</dbReference>
<name>A0A3B4YZW2_9TELE</name>
<dbReference type="PANTHER" id="PTHR14191">
    <property type="entry name" value="PDZ DOMAIN CONTAINING PROTEIN"/>
    <property type="match status" value="1"/>
</dbReference>
<dbReference type="SMART" id="SM00228">
    <property type="entry name" value="PDZ"/>
    <property type="match status" value="1"/>
</dbReference>
<feature type="compositionally biased region" description="Basic residues" evidence="4">
    <location>
        <begin position="20"/>
        <end position="30"/>
    </location>
</feature>
<dbReference type="InterPro" id="IPR051067">
    <property type="entry name" value="NHER"/>
</dbReference>
<evidence type="ECO:0000259" key="5">
    <source>
        <dbReference type="PROSITE" id="PS50106"/>
    </source>
</evidence>
<dbReference type="GO" id="GO:0005102">
    <property type="term" value="F:signaling receptor binding"/>
    <property type="evidence" value="ECO:0007669"/>
    <property type="project" value="TreeGrafter"/>
</dbReference>
<feature type="domain" description="PDZ" evidence="5">
    <location>
        <begin position="53"/>
        <end position="90"/>
    </location>
</feature>
<keyword evidence="2" id="KW-1003">Cell membrane</keyword>
<dbReference type="Ensembl" id="ENSSPAT00000000014.1">
    <property type="protein sequence ID" value="ENSSPAP00000000014.1"/>
    <property type="gene ID" value="ENSSPAG00000000010.1"/>
</dbReference>